<sequence length="88" mass="10462">MNNQMLSFTVDLKEQDFIYLIKQGIVQKDKKYKVHCLEVKEEGNWHDGYTFSHFAYVEEVESQLISFELIAVTSKMLQIKDLYFTKCD</sequence>
<dbReference type="AlphaFoldDB" id="A0A6C0IGW6"/>
<protein>
    <submittedName>
        <fullName evidence="1">Uncharacterized protein</fullName>
    </submittedName>
</protein>
<proteinExistence type="predicted"/>
<dbReference type="EMBL" id="MN740163">
    <property type="protein sequence ID" value="QHT91157.1"/>
    <property type="molecule type" value="Genomic_DNA"/>
</dbReference>
<organism evidence="1">
    <name type="scientific">viral metagenome</name>
    <dbReference type="NCBI Taxonomy" id="1070528"/>
    <lineage>
        <taxon>unclassified sequences</taxon>
        <taxon>metagenomes</taxon>
        <taxon>organismal metagenomes</taxon>
    </lineage>
</organism>
<reference evidence="1" key="1">
    <citation type="journal article" date="2020" name="Nature">
        <title>Giant virus diversity and host interactions through global metagenomics.</title>
        <authorList>
            <person name="Schulz F."/>
            <person name="Roux S."/>
            <person name="Paez-Espino D."/>
            <person name="Jungbluth S."/>
            <person name="Walsh D.A."/>
            <person name="Denef V.J."/>
            <person name="McMahon K.D."/>
            <person name="Konstantinidis K.T."/>
            <person name="Eloe-Fadrosh E.A."/>
            <person name="Kyrpides N.C."/>
            <person name="Woyke T."/>
        </authorList>
    </citation>
    <scope>NUCLEOTIDE SEQUENCE</scope>
    <source>
        <strain evidence="1">GVMAG-M-3300023184-72</strain>
    </source>
</reference>
<accession>A0A6C0IGW6</accession>
<name>A0A6C0IGW6_9ZZZZ</name>
<evidence type="ECO:0000313" key="1">
    <source>
        <dbReference type="EMBL" id="QHT91157.1"/>
    </source>
</evidence>